<evidence type="ECO:0000313" key="2">
    <source>
        <dbReference type="Proteomes" id="UP001596002"/>
    </source>
</evidence>
<comment type="caution">
    <text evidence="1">The sequence shown here is derived from an EMBL/GenBank/DDBJ whole genome shotgun (WGS) entry which is preliminary data.</text>
</comment>
<dbReference type="Proteomes" id="UP001596002">
    <property type="component" value="Unassembled WGS sequence"/>
</dbReference>
<keyword evidence="2" id="KW-1185">Reference proteome</keyword>
<accession>A0ABV9PX29</accession>
<gene>
    <name evidence="1" type="ORF">ACFO8Q_03795</name>
</gene>
<protein>
    <submittedName>
        <fullName evidence="1">Uncharacterized protein</fullName>
    </submittedName>
</protein>
<dbReference type="EMBL" id="JBHSHC010000022">
    <property type="protein sequence ID" value="MFC4766506.1"/>
    <property type="molecule type" value="Genomic_DNA"/>
</dbReference>
<organism evidence="1 2">
    <name type="scientific">Effusibacillus consociatus</name>
    <dbReference type="NCBI Taxonomy" id="1117041"/>
    <lineage>
        <taxon>Bacteria</taxon>
        <taxon>Bacillati</taxon>
        <taxon>Bacillota</taxon>
        <taxon>Bacilli</taxon>
        <taxon>Bacillales</taxon>
        <taxon>Alicyclobacillaceae</taxon>
        <taxon>Effusibacillus</taxon>
    </lineage>
</organism>
<reference evidence="2" key="1">
    <citation type="journal article" date="2019" name="Int. J. Syst. Evol. Microbiol.">
        <title>The Global Catalogue of Microorganisms (GCM) 10K type strain sequencing project: providing services to taxonomists for standard genome sequencing and annotation.</title>
        <authorList>
            <consortium name="The Broad Institute Genomics Platform"/>
            <consortium name="The Broad Institute Genome Sequencing Center for Infectious Disease"/>
            <person name="Wu L."/>
            <person name="Ma J."/>
        </authorList>
    </citation>
    <scope>NUCLEOTIDE SEQUENCE [LARGE SCALE GENOMIC DNA]</scope>
    <source>
        <strain evidence="2">WYCCWR 12678</strain>
    </source>
</reference>
<name>A0ABV9PX29_9BACL</name>
<dbReference type="RefSeq" id="WP_380024399.1">
    <property type="nucleotide sequence ID" value="NZ_JBHSHC010000022.1"/>
</dbReference>
<sequence length="192" mass="22367">MAEEIVIFRNVAGEISRDDLLKWKKMIHKLGLVVDEKNRGKMTAMSLVQNEDTVTFYIYEQGTYYQLHIDYLRVKRGDGRLVQAMEWLIQTAGLRGEKFATGRSELWRTLYVNGLIMDEGPFVERKMPPDFDLRITREALMGHIYLIMDKYMAAKTGGDRVMEEEYKKILQGFVQELSKVDEVLQSQNRSST</sequence>
<evidence type="ECO:0000313" key="1">
    <source>
        <dbReference type="EMBL" id="MFC4766506.1"/>
    </source>
</evidence>
<proteinExistence type="predicted"/>